<comment type="similarity">
    <text evidence="4 15">Belongs to the AcsB/BcsB family.</text>
</comment>
<proteinExistence type="inferred from homology"/>
<evidence type="ECO:0000256" key="12">
    <source>
        <dbReference type="ARBA" id="ARBA00022989"/>
    </source>
</evidence>
<dbReference type="Gene3D" id="2.60.120.260">
    <property type="entry name" value="Galactose-binding domain-like"/>
    <property type="match status" value="2"/>
</dbReference>
<keyword evidence="15" id="KW-0732">Signal</keyword>
<keyword evidence="9 15" id="KW-0973">c-di-GMP</keyword>
<dbReference type="Pfam" id="PF03170">
    <property type="entry name" value="BcsB"/>
    <property type="match status" value="1"/>
</dbReference>
<comment type="subunit">
    <text evidence="5 15">Tightly associated with the cellulose synthase catalytic subunit.</text>
</comment>
<keyword evidence="13 15" id="KW-0472">Membrane</keyword>
<keyword evidence="10 15" id="KW-0812">Transmembrane</keyword>
<dbReference type="PRINTS" id="PR01440">
    <property type="entry name" value="CELLSNTHASEB"/>
</dbReference>
<dbReference type="RefSeq" id="WP_071039862.1">
    <property type="nucleotide sequence ID" value="NZ_CP017755.1"/>
</dbReference>
<dbReference type="EMBL" id="CP017755">
    <property type="protein sequence ID" value="AOZ09289.1"/>
    <property type="molecule type" value="Genomic_DNA"/>
</dbReference>
<dbReference type="NCBIfam" id="NF008330">
    <property type="entry name" value="PRK11114.2-4"/>
    <property type="match status" value="1"/>
</dbReference>
<organism evidence="17 18">
    <name type="scientific">Cupriavidus malaysiensis</name>
    <dbReference type="NCBI Taxonomy" id="367825"/>
    <lineage>
        <taxon>Bacteria</taxon>
        <taxon>Pseudomonadati</taxon>
        <taxon>Pseudomonadota</taxon>
        <taxon>Betaproteobacteria</taxon>
        <taxon>Burkholderiales</taxon>
        <taxon>Burkholderiaceae</taxon>
        <taxon>Cupriavidus</taxon>
    </lineage>
</organism>
<comment type="subcellular location">
    <subcellularLocation>
        <location evidence="2">Cell inner membrane</location>
        <topology evidence="2">Single-pass membrane protein</topology>
    </subcellularLocation>
</comment>
<evidence type="ECO:0000313" key="18">
    <source>
        <dbReference type="Proteomes" id="UP000177515"/>
    </source>
</evidence>
<keyword evidence="11 15" id="KW-0135">Cellulose biosynthesis</keyword>
<evidence type="ECO:0000256" key="7">
    <source>
        <dbReference type="ARBA" id="ARBA00022475"/>
    </source>
</evidence>
<reference evidence="17 18" key="1">
    <citation type="submission" date="2016-10" db="EMBL/GenBank/DDBJ databases">
        <title>Complete genome sequences of three Cupriavidus strains isolated from various Malaysian environments.</title>
        <authorList>
            <person name="Abdullah A.A.-A."/>
            <person name="Shafie N.A.H."/>
            <person name="Lau N.S."/>
        </authorList>
    </citation>
    <scope>NUCLEOTIDE SEQUENCE [LARGE SCALE GENOMIC DNA]</scope>
    <source>
        <strain evidence="17 18">USMAA1020</strain>
    </source>
</reference>
<evidence type="ECO:0000256" key="13">
    <source>
        <dbReference type="ARBA" id="ARBA00023136"/>
    </source>
</evidence>
<comment type="function">
    <text evidence="1 15">Binds the cellulose synthase activator, bis-(3'-5') cyclic diguanylic acid (c-di-GMP).</text>
</comment>
<evidence type="ECO:0000256" key="1">
    <source>
        <dbReference type="ARBA" id="ARBA00002057"/>
    </source>
</evidence>
<keyword evidence="8 15" id="KW-0997">Cell inner membrane</keyword>
<evidence type="ECO:0000256" key="6">
    <source>
        <dbReference type="ARBA" id="ARBA00021844"/>
    </source>
</evidence>
<dbReference type="PANTHER" id="PTHR39083">
    <property type="entry name" value="CYCLIC DI-GMP-BINDING PROTEIN"/>
    <property type="match status" value="1"/>
</dbReference>
<evidence type="ECO:0000256" key="4">
    <source>
        <dbReference type="ARBA" id="ARBA00010714"/>
    </source>
</evidence>
<sequence>MTIRRPSDAHAQRRARPARLSALLALALLAAAPAGAQRQAATVPAASRQSPLPADGTAQPAGPRAGTQQVNFTLKQLGADNPFQLRGVDGVNGVPFSVRADQVVTGARLKLRYTYSPALIPALSHINVIVNGEVAAALPVPKEQAGTTIEREITIEPQLITEFNRLNLQLIGHYTTDCEDPFHSSLWATVSNASVLELTVTSLGMANDLALLPLPFFDRRDVRRLTLPFVFAGAPSTTTLEAAGAVSSWFGALAGYRGASFPAALNQVPASGNAVVFATADERPAGVALPPVSGPTVAIVPNPGDANGKLLLVMGRDSAELKKAAQGLALGARALSGSTATITQIDQIAPRQPYDAPNWLRTDRPVRFGELANTRDLNVSGYNPDLVRVNLRLPPDLFDWRGHGVPIALKYRYTPRPVLDKSTLNVNVGGRFLRAFPLRAVKDQQGRVTQLLERALPDGSIPETANIKLPLFQLPAQTQLQFHYYYDYLKQGACKDVLIDNVKGAIDPDSTIDVSGLPHFIALPDLAVFGNSGFPFTRLADLSETAVVLPDKPGAEDYTAYLTLLGRMGESTGYPATGVTVTGAAQVQSVASRDLLVVGTPQNQPLLSRWADSMPVGMGANEGRFTLTSVYSTLLDWWNGAELSRDRRVAARLSVSASGTQAALAGFESPLQSGRSVVAVIGNTPQGLQAMTDALLTPEQLAQVQGSLAVLRGKTIDSLAAQQNYYVGRLPPWTYAHWWLSKRPYALVLMIGLAALLLGAMLYLTLRARAAMRHGGKG</sequence>
<dbReference type="InterPro" id="IPR018513">
    <property type="entry name" value="Cell_synthase_bac"/>
</dbReference>
<evidence type="ECO:0000256" key="10">
    <source>
        <dbReference type="ARBA" id="ARBA00022692"/>
    </source>
</evidence>
<accession>A0ABM6FC33</accession>
<evidence type="ECO:0000256" key="5">
    <source>
        <dbReference type="ARBA" id="ARBA00011437"/>
    </source>
</evidence>
<dbReference type="PANTHER" id="PTHR39083:SF1">
    <property type="entry name" value="CYCLIC DI-GMP-BINDING PROTEIN"/>
    <property type="match status" value="1"/>
</dbReference>
<keyword evidence="18" id="KW-1185">Reference proteome</keyword>
<feature type="chain" id="PRO_5045004861" description="Cyclic di-GMP-binding protein" evidence="15">
    <location>
        <begin position="37"/>
        <end position="778"/>
    </location>
</feature>
<feature type="region of interest" description="Disordered" evidence="16">
    <location>
        <begin position="40"/>
        <end position="65"/>
    </location>
</feature>
<protein>
    <recommendedName>
        <fullName evidence="6 15">Cyclic di-GMP-binding protein</fullName>
    </recommendedName>
    <alternativeName>
        <fullName evidence="14 15">Cellulose synthase regulatory subunit</fullName>
    </alternativeName>
</protein>
<evidence type="ECO:0000256" key="14">
    <source>
        <dbReference type="ARBA" id="ARBA00033444"/>
    </source>
</evidence>
<evidence type="ECO:0000256" key="2">
    <source>
        <dbReference type="ARBA" id="ARBA00004377"/>
    </source>
</evidence>
<dbReference type="NCBIfam" id="NF008323">
    <property type="entry name" value="PRK11114.1-1"/>
    <property type="match status" value="1"/>
</dbReference>
<feature type="transmembrane region" description="Helical" evidence="15">
    <location>
        <begin position="745"/>
        <end position="766"/>
    </location>
</feature>
<gene>
    <name evidence="17" type="ORF">BKK80_26180</name>
</gene>
<evidence type="ECO:0000313" key="17">
    <source>
        <dbReference type="EMBL" id="AOZ09289.1"/>
    </source>
</evidence>
<evidence type="ECO:0000256" key="16">
    <source>
        <dbReference type="SAM" id="MobiDB-lite"/>
    </source>
</evidence>
<name>A0ABM6FC33_9BURK</name>
<dbReference type="InterPro" id="IPR003920">
    <property type="entry name" value="Cell_synth_B"/>
</dbReference>
<evidence type="ECO:0000256" key="15">
    <source>
        <dbReference type="RuleBase" id="RU365021"/>
    </source>
</evidence>
<dbReference type="Proteomes" id="UP000177515">
    <property type="component" value="Chromosome 2"/>
</dbReference>
<keyword evidence="7 15" id="KW-1003">Cell membrane</keyword>
<keyword evidence="12 15" id="KW-1133">Transmembrane helix</keyword>
<evidence type="ECO:0000256" key="3">
    <source>
        <dbReference type="ARBA" id="ARBA00005186"/>
    </source>
</evidence>
<evidence type="ECO:0000256" key="8">
    <source>
        <dbReference type="ARBA" id="ARBA00022519"/>
    </source>
</evidence>
<evidence type="ECO:0000256" key="11">
    <source>
        <dbReference type="ARBA" id="ARBA00022916"/>
    </source>
</evidence>
<evidence type="ECO:0000256" key="9">
    <source>
        <dbReference type="ARBA" id="ARBA00022636"/>
    </source>
</evidence>
<comment type="pathway">
    <text evidence="3 15">Glycan metabolism; bacterial cellulose biosynthesis.</text>
</comment>
<feature type="signal peptide" evidence="15">
    <location>
        <begin position="1"/>
        <end position="36"/>
    </location>
</feature>